<accession>A0A644ZBK5</accession>
<reference evidence="1" key="1">
    <citation type="submission" date="2019-08" db="EMBL/GenBank/DDBJ databases">
        <authorList>
            <person name="Kucharzyk K."/>
            <person name="Murdoch R.W."/>
            <person name="Higgins S."/>
            <person name="Loffler F."/>
        </authorList>
    </citation>
    <scope>NUCLEOTIDE SEQUENCE</scope>
</reference>
<proteinExistence type="predicted"/>
<protein>
    <submittedName>
        <fullName evidence="1">Uncharacterized protein</fullName>
    </submittedName>
</protein>
<evidence type="ECO:0000313" key="1">
    <source>
        <dbReference type="EMBL" id="MPM37261.1"/>
    </source>
</evidence>
<name>A0A644ZBK5_9ZZZZ</name>
<dbReference type="AlphaFoldDB" id="A0A644ZBK5"/>
<organism evidence="1">
    <name type="scientific">bioreactor metagenome</name>
    <dbReference type="NCBI Taxonomy" id="1076179"/>
    <lineage>
        <taxon>unclassified sequences</taxon>
        <taxon>metagenomes</taxon>
        <taxon>ecological metagenomes</taxon>
    </lineage>
</organism>
<comment type="caution">
    <text evidence="1">The sequence shown here is derived from an EMBL/GenBank/DDBJ whole genome shotgun (WGS) entry which is preliminary data.</text>
</comment>
<dbReference type="EMBL" id="VSSQ01007883">
    <property type="protein sequence ID" value="MPM37261.1"/>
    <property type="molecule type" value="Genomic_DNA"/>
</dbReference>
<sequence>MLRKDIPTIPVMNSVLIIKGAVTVTIFRKEVEIVECVPLDITGEHR</sequence>
<gene>
    <name evidence="1" type="ORF">SDC9_83868</name>
</gene>